<proteinExistence type="predicted"/>
<dbReference type="InterPro" id="IPR013665">
    <property type="entry name" value="Sfi1_dom"/>
</dbReference>
<reference evidence="2 3" key="1">
    <citation type="submission" date="2019-05" db="EMBL/GenBank/DDBJ databases">
        <title>Emergence of the Ug99 lineage of the wheat stem rust pathogen through somatic hybridization.</title>
        <authorList>
            <person name="Li F."/>
            <person name="Upadhyaya N.M."/>
            <person name="Sperschneider J."/>
            <person name="Matny O."/>
            <person name="Nguyen-Phuc H."/>
            <person name="Mago R."/>
            <person name="Raley C."/>
            <person name="Miller M.E."/>
            <person name="Silverstein K.A.T."/>
            <person name="Henningsen E."/>
            <person name="Hirsch C.D."/>
            <person name="Visser B."/>
            <person name="Pretorius Z.A."/>
            <person name="Steffenson B.J."/>
            <person name="Schwessinger B."/>
            <person name="Dodds P.N."/>
            <person name="Figueroa M."/>
        </authorList>
    </citation>
    <scope>NUCLEOTIDE SEQUENCE [LARGE SCALE GENOMIC DNA]</scope>
    <source>
        <strain evidence="2">21-0</strain>
    </source>
</reference>
<dbReference type="OrthoDB" id="1933281at2759"/>
<comment type="caution">
    <text evidence="2">The sequence shown here is derived from an EMBL/GenBank/DDBJ whole genome shotgun (WGS) entry which is preliminary data.</text>
</comment>
<accession>A0A5B0QDH4</accession>
<evidence type="ECO:0000259" key="1">
    <source>
        <dbReference type="Pfam" id="PF08457"/>
    </source>
</evidence>
<dbReference type="AlphaFoldDB" id="A0A5B0QDH4"/>
<name>A0A5B0QDH4_PUCGR</name>
<organism evidence="2 3">
    <name type="scientific">Puccinia graminis f. sp. tritici</name>
    <dbReference type="NCBI Taxonomy" id="56615"/>
    <lineage>
        <taxon>Eukaryota</taxon>
        <taxon>Fungi</taxon>
        <taxon>Dikarya</taxon>
        <taxon>Basidiomycota</taxon>
        <taxon>Pucciniomycotina</taxon>
        <taxon>Pucciniomycetes</taxon>
        <taxon>Pucciniales</taxon>
        <taxon>Pucciniaceae</taxon>
        <taxon>Puccinia</taxon>
    </lineage>
</organism>
<evidence type="ECO:0000313" key="3">
    <source>
        <dbReference type="Proteomes" id="UP000324748"/>
    </source>
</evidence>
<dbReference type="Pfam" id="PF08457">
    <property type="entry name" value="Sfi1"/>
    <property type="match status" value="1"/>
</dbReference>
<keyword evidence="3" id="KW-1185">Reference proteome</keyword>
<gene>
    <name evidence="2" type="ORF">PGT21_035216</name>
</gene>
<protein>
    <recommendedName>
        <fullName evidence="1">Sfi1 spindle body domain-containing protein</fullName>
    </recommendedName>
</protein>
<sequence>MQAFNHEILSIATGPAAPLFPPLNQEEREILSQIIKLTPPNTNAFNALLSPYENTLRRYRIDPKIDDKYYTFLLKLSLVPGSDWKQKWARVLSDQAISSGLPPKQAIVPTATQVHPTAHDPRRIKQTVYSGTQDKEKWKAINSNVKPATHQTAAHSKSRPPKSVHFLPSKAEENDHNQIKEPPAARDLSLPVELQSEIIQSKMTLLIDPIDVKARKFRREQLLARCMNKWMNSIIYWNTLNSEAQSARRVLDISTAHQTWTRKFRNRENKLKLVDTSYNTRLLSSHLDQWRKLTVSRTIQKKSLALRNAYRKTKGTRERNLGRQVLIIWANYMKSTRMYNSSDRRVIYQSLSNWYQKLQYLSHLSHAADNLLSKFDSIQLHRILSQWFQEALLRSKLRNFLHGRDSQVKHQVFINWKISLIQSRQSHFFLLKSRFHRLLKACSKFRARQRRLEFSESTVLAFRSSNTQLHVLRYWIISGRGRLFAKLVQTRLMRMLLQRWRRRTAHVHHILPRLQNQFTVQWTVNLANHHLQHWIQYHHALIQHSAQAQHFHKLHAIRESFLAWTFRHWRTQQLQTEASSTRIYFLRKRVLIVWKRRIQRIRVNLWRQEKTLAHLRDRFTTWRLLFHKRRRLSISLWTFDQRSAERQCMNAIFQWRIRLTLTIRNEQTAVEFAQRNLIQRFWVTWTDRHQLIRVLIDESSLVIHRRYQTQKSTLLAYWLDRTRIKVAHNFKLGEFSNRRHRAMIMCVWEKWRDKIRSRELEPLEQTFNLMRDRNSKTQIMQVWIARSSLLFLIRQKKQNTLIDCFKLWYNLTQSHKLHNRFNLRKNRLILKFFFSLWCKKSIDLKTMKIISRFKNNLRIAQPTTRNTRRLCAREVTEEDYTTTTSLTNSSSNETYETSQ</sequence>
<dbReference type="EMBL" id="VSWC01000027">
    <property type="protein sequence ID" value="KAA1110983.1"/>
    <property type="molecule type" value="Genomic_DNA"/>
</dbReference>
<dbReference type="Proteomes" id="UP000324748">
    <property type="component" value="Unassembled WGS sequence"/>
</dbReference>
<feature type="domain" description="Sfi1 spindle body" evidence="1">
    <location>
        <begin position="339"/>
        <end position="614"/>
    </location>
</feature>
<evidence type="ECO:0000313" key="2">
    <source>
        <dbReference type="EMBL" id="KAA1110983.1"/>
    </source>
</evidence>